<feature type="transmembrane region" description="Helical" evidence="2">
    <location>
        <begin position="383"/>
        <end position="405"/>
    </location>
</feature>
<keyword evidence="2" id="KW-0472">Membrane</keyword>
<dbReference type="STRING" id="1802362.A2806_02530"/>
<feature type="coiled-coil region" evidence="1">
    <location>
        <begin position="695"/>
        <end position="726"/>
    </location>
</feature>
<evidence type="ECO:0000313" key="4">
    <source>
        <dbReference type="Proteomes" id="UP000177629"/>
    </source>
</evidence>
<dbReference type="SUPFAM" id="SSF49384">
    <property type="entry name" value="Carbohydrate-binding domain"/>
    <property type="match status" value="1"/>
</dbReference>
<accession>A0A1G2PJR7</accession>
<feature type="coiled-coil region" evidence="1">
    <location>
        <begin position="427"/>
        <end position="461"/>
    </location>
</feature>
<comment type="caution">
    <text evidence="3">The sequence shown here is derived from an EMBL/GenBank/DDBJ whole genome shotgun (WGS) entry which is preliminary data.</text>
</comment>
<feature type="transmembrane region" description="Helical" evidence="2">
    <location>
        <begin position="472"/>
        <end position="494"/>
    </location>
</feature>
<evidence type="ECO:0000256" key="2">
    <source>
        <dbReference type="SAM" id="Phobius"/>
    </source>
</evidence>
<protein>
    <submittedName>
        <fullName evidence="3">Uncharacterized protein</fullName>
    </submittedName>
</protein>
<evidence type="ECO:0000256" key="1">
    <source>
        <dbReference type="SAM" id="Coils"/>
    </source>
</evidence>
<dbReference type="Proteomes" id="UP000177629">
    <property type="component" value="Unassembled WGS sequence"/>
</dbReference>
<gene>
    <name evidence="3" type="ORF">A2806_02530</name>
</gene>
<dbReference type="EMBL" id="MHSS01000013">
    <property type="protein sequence ID" value="OHA47891.1"/>
    <property type="molecule type" value="Genomic_DNA"/>
</dbReference>
<dbReference type="Gene3D" id="2.60.40.680">
    <property type="match status" value="1"/>
</dbReference>
<evidence type="ECO:0000313" key="3">
    <source>
        <dbReference type="EMBL" id="OHA47891.1"/>
    </source>
</evidence>
<feature type="transmembrane region" description="Helical" evidence="2">
    <location>
        <begin position="617"/>
        <end position="644"/>
    </location>
</feature>
<keyword evidence="2" id="KW-0812">Transmembrane</keyword>
<name>A0A1G2PJR7_9BACT</name>
<dbReference type="GO" id="GO:0030246">
    <property type="term" value="F:carbohydrate binding"/>
    <property type="evidence" value="ECO:0007669"/>
    <property type="project" value="InterPro"/>
</dbReference>
<dbReference type="InterPro" id="IPR008965">
    <property type="entry name" value="CBM2/CBM3_carb-bd_dom_sf"/>
</dbReference>
<dbReference type="AlphaFoldDB" id="A0A1G2PJR7"/>
<keyword evidence="2" id="KW-1133">Transmembrane helix</keyword>
<keyword evidence="1" id="KW-0175">Coiled coil</keyword>
<organism evidence="3 4">
    <name type="scientific">Candidatus Terrybacteria bacterium RIFCSPHIGHO2_01_FULL_48_17</name>
    <dbReference type="NCBI Taxonomy" id="1802362"/>
    <lineage>
        <taxon>Bacteria</taxon>
        <taxon>Candidatus Terryibacteriota</taxon>
    </lineage>
</organism>
<sequence>MRIRLFKVVVLICVIFVTQVGFLLFASFSTQAQTGAVLKLVPASGTFYVGKTFDVSIVVDTGPQAINAIAAELHFSPEIIQVTNPAAGSSIVSLWSAPPTFSNEEGIVRLQGGIPSPGVKTSQGVVTTLTFRAMQPGNVSLIFTGNSQVLANDGRGTNILSLTVGATYRIELPPPEGPAVTSSTHPEQNAWYRSRGPSLQWLTEEGVNDFAFFLDQDAGGAVDISQSRGLVTATSYTELGDGLWYFHIRAKKGDTWGGTTTFLIRIDGTSPADFEIDFAPGSVSSDQRPFVNFVTTDALSGLNRYEVRIVPTSGNSVAQIESTTSFFVAAQPPYRTPELAPGGYDVIVRAYDNAGNVTESIGHITITAGAIAFLSSGVKFGPWFIPWWLLSLLIVGFAGAGFFAWRHQHMRHRHLKRKLDEDLLAVRERLRKDFSEVSERLAEEEHLKSRLEEQLTRLESYGKKDGRISLKILILVASFFALAILLGQGVPLFAQEQELPTIPGFVQKTDSLGGIVPLITTFRGQLGSDELLYLGGTAPPDTIVMISFAQEQQEPLVVETRADRDGRWSYLHPRFLQPGVYRVFARIRDDLGALSDWGPQVTIEVVSRTVSVGGLTLSFATVIGIANILLIIIAAILGFAALWFNRRSHGLRDRLRREIHEAEATVQEGFRLLRRDIEKELELVGVADFPSRRLSKEEKEQREKLVVDLQAIEERVRQEVEDIEQAL</sequence>
<reference evidence="3 4" key="1">
    <citation type="journal article" date="2016" name="Nat. Commun.">
        <title>Thousands of microbial genomes shed light on interconnected biogeochemical processes in an aquifer system.</title>
        <authorList>
            <person name="Anantharaman K."/>
            <person name="Brown C.T."/>
            <person name="Hug L.A."/>
            <person name="Sharon I."/>
            <person name="Castelle C.J."/>
            <person name="Probst A.J."/>
            <person name="Thomas B.C."/>
            <person name="Singh A."/>
            <person name="Wilkins M.J."/>
            <person name="Karaoz U."/>
            <person name="Brodie E.L."/>
            <person name="Williams K.H."/>
            <person name="Hubbard S.S."/>
            <person name="Banfield J.F."/>
        </authorList>
    </citation>
    <scope>NUCLEOTIDE SEQUENCE [LARGE SCALE GENOMIC DNA]</scope>
</reference>
<dbReference type="CDD" id="cd08547">
    <property type="entry name" value="Type_II_cohesin"/>
    <property type="match status" value="1"/>
</dbReference>
<proteinExistence type="predicted"/>